<dbReference type="PANTHER" id="PTHR43811:SF19">
    <property type="entry name" value="39 KDA FK506-BINDING NUCLEAR PROTEIN"/>
    <property type="match status" value="1"/>
</dbReference>
<evidence type="ECO:0000256" key="2">
    <source>
        <dbReference type="ARBA" id="ARBA00006577"/>
    </source>
</evidence>
<comment type="similarity">
    <text evidence="2 6">Belongs to the FKBP-type PPIase family.</text>
</comment>
<evidence type="ECO:0000256" key="5">
    <source>
        <dbReference type="PROSITE-ProRule" id="PRU00277"/>
    </source>
</evidence>
<dbReference type="GO" id="GO:0016853">
    <property type="term" value="F:isomerase activity"/>
    <property type="evidence" value="ECO:0007669"/>
    <property type="project" value="UniProtKB-KW"/>
</dbReference>
<comment type="caution">
    <text evidence="8">The sequence shown here is derived from an EMBL/GenBank/DDBJ whole genome shotgun (WGS) entry which is preliminary data.</text>
</comment>
<evidence type="ECO:0000256" key="4">
    <source>
        <dbReference type="ARBA" id="ARBA00023235"/>
    </source>
</evidence>
<keyword evidence="9" id="KW-1185">Reference proteome</keyword>
<dbReference type="EMBL" id="JAQOSQ010000029">
    <property type="protein sequence ID" value="MDJ1185250.1"/>
    <property type="molecule type" value="Genomic_DNA"/>
</dbReference>
<dbReference type="PANTHER" id="PTHR43811">
    <property type="entry name" value="FKBP-TYPE PEPTIDYL-PROLYL CIS-TRANS ISOMERASE FKPA"/>
    <property type="match status" value="1"/>
</dbReference>
<dbReference type="InterPro" id="IPR001179">
    <property type="entry name" value="PPIase_FKBP_dom"/>
</dbReference>
<keyword evidence="4 5" id="KW-0413">Isomerase</keyword>
<keyword evidence="3 5" id="KW-0697">Rotamase</keyword>
<proteinExistence type="inferred from homology"/>
<gene>
    <name evidence="8" type="ORF">PMH09_18845</name>
</gene>
<sequence>MKEIWITFGVMVACALVLVGTQLFGSPSAANAGKVSEVLSEVSAPEIANIIPEGGKELMANAESESDKLSAVEMTETPSGLKYTDLVVGEGDSPQKGDRVEVHYVGTLENGSKFDSSRDRGQPFVFQIGVGQVIQGWDEGVASMKVGGKRKLVVPPALGYGSRGIGPIPGNSTLIFEVELLGIK</sequence>
<evidence type="ECO:0000256" key="1">
    <source>
        <dbReference type="ARBA" id="ARBA00000971"/>
    </source>
</evidence>
<accession>A0ABT7C1B2</accession>
<dbReference type="SUPFAM" id="SSF54534">
    <property type="entry name" value="FKBP-like"/>
    <property type="match status" value="1"/>
</dbReference>
<dbReference type="RefSeq" id="WP_283759895.1">
    <property type="nucleotide sequence ID" value="NZ_JAQOSQ010000029.1"/>
</dbReference>
<dbReference type="InterPro" id="IPR046357">
    <property type="entry name" value="PPIase_dom_sf"/>
</dbReference>
<dbReference type="Pfam" id="PF00254">
    <property type="entry name" value="FKBP_C"/>
    <property type="match status" value="1"/>
</dbReference>
<reference evidence="8 9" key="1">
    <citation type="submission" date="2023-01" db="EMBL/GenBank/DDBJ databases">
        <title>Novel diversity within Roseofilum (Cyanobacteria; Desertifilaceae) from marine benthic mats with descriptions of four novel species.</title>
        <authorList>
            <person name="Wang Y."/>
            <person name="Berthold D.E."/>
            <person name="Hu J."/>
            <person name="Lefler F.W."/>
            <person name="Laughinghouse H.D. IV."/>
        </authorList>
    </citation>
    <scope>NUCLEOTIDE SEQUENCE [LARGE SCALE GENOMIC DNA]</scope>
    <source>
        <strain evidence="8 9">BLCC-M143</strain>
    </source>
</reference>
<evidence type="ECO:0000313" key="8">
    <source>
        <dbReference type="EMBL" id="MDJ1185250.1"/>
    </source>
</evidence>
<dbReference type="PROSITE" id="PS50059">
    <property type="entry name" value="FKBP_PPIASE"/>
    <property type="match status" value="1"/>
</dbReference>
<evidence type="ECO:0000256" key="3">
    <source>
        <dbReference type="ARBA" id="ARBA00023110"/>
    </source>
</evidence>
<dbReference type="EC" id="5.2.1.8" evidence="6"/>
<protein>
    <recommendedName>
        <fullName evidence="6">Peptidyl-prolyl cis-trans isomerase</fullName>
        <ecNumber evidence="6">5.2.1.8</ecNumber>
    </recommendedName>
</protein>
<name>A0ABT7C1B2_9CYAN</name>
<dbReference type="Gene3D" id="3.10.50.40">
    <property type="match status" value="1"/>
</dbReference>
<feature type="domain" description="PPIase FKBP-type" evidence="7">
    <location>
        <begin position="97"/>
        <end position="184"/>
    </location>
</feature>
<evidence type="ECO:0000259" key="7">
    <source>
        <dbReference type="PROSITE" id="PS50059"/>
    </source>
</evidence>
<evidence type="ECO:0000313" key="9">
    <source>
        <dbReference type="Proteomes" id="UP001232992"/>
    </source>
</evidence>
<evidence type="ECO:0000256" key="6">
    <source>
        <dbReference type="RuleBase" id="RU003915"/>
    </source>
</evidence>
<comment type="catalytic activity">
    <reaction evidence="1 5 6">
        <text>[protein]-peptidylproline (omega=180) = [protein]-peptidylproline (omega=0)</text>
        <dbReference type="Rhea" id="RHEA:16237"/>
        <dbReference type="Rhea" id="RHEA-COMP:10747"/>
        <dbReference type="Rhea" id="RHEA-COMP:10748"/>
        <dbReference type="ChEBI" id="CHEBI:83833"/>
        <dbReference type="ChEBI" id="CHEBI:83834"/>
        <dbReference type="EC" id="5.2.1.8"/>
    </reaction>
</comment>
<organism evidence="8 9">
    <name type="scientific">Roseofilum casamattae BLCC-M143</name>
    <dbReference type="NCBI Taxonomy" id="3022442"/>
    <lineage>
        <taxon>Bacteria</taxon>
        <taxon>Bacillati</taxon>
        <taxon>Cyanobacteriota</taxon>
        <taxon>Cyanophyceae</taxon>
        <taxon>Desertifilales</taxon>
        <taxon>Desertifilaceae</taxon>
        <taxon>Roseofilum</taxon>
        <taxon>Roseofilum casamattae</taxon>
    </lineage>
</organism>
<dbReference type="Proteomes" id="UP001232992">
    <property type="component" value="Unassembled WGS sequence"/>
</dbReference>